<dbReference type="Proteomes" id="UP001058980">
    <property type="component" value="Chromosome"/>
</dbReference>
<organism evidence="1 2">
    <name type="scientific">Pandoraea commovens</name>
    <dbReference type="NCBI Taxonomy" id="2508289"/>
    <lineage>
        <taxon>Bacteria</taxon>
        <taxon>Pseudomonadati</taxon>
        <taxon>Pseudomonadota</taxon>
        <taxon>Betaproteobacteria</taxon>
        <taxon>Burkholderiales</taxon>
        <taxon>Burkholderiaceae</taxon>
        <taxon>Pandoraea</taxon>
    </lineage>
</organism>
<name>A0ABY5QMQ4_9BURK</name>
<evidence type="ECO:0000313" key="2">
    <source>
        <dbReference type="Proteomes" id="UP001058980"/>
    </source>
</evidence>
<sequence length="153" mass="17874">MPKSPSPYVKVSGESVRYRTDALGKSRDHHSRHMPRMCEEESIMRKERILLHVYGERQDAVWTLTCLDLSFSSSATDLMRAKEYVRANAHEYLQGKMVGENVQFPAVPVSGHDVSQRKMKYWLARIWQHFDPRTRDHIYDEVVGLDDKHPVFS</sequence>
<proteinExistence type="predicted"/>
<evidence type="ECO:0000313" key="1">
    <source>
        <dbReference type="EMBL" id="UVA81924.1"/>
    </source>
</evidence>
<dbReference type="RefSeq" id="WP_150669389.1">
    <property type="nucleotide sequence ID" value="NZ_CP102780.1"/>
</dbReference>
<reference evidence="1" key="1">
    <citation type="submission" date="2022-08" db="EMBL/GenBank/DDBJ databases">
        <title>Multi-unit outbreak of Pandoraea commovens among non-cystic fibrosis intensive care patients from 2019 to 2021 in Berlin, Germany.</title>
        <authorList>
            <person name="Menzel P."/>
        </authorList>
    </citation>
    <scope>NUCLEOTIDE SEQUENCE</scope>
    <source>
        <strain evidence="1">LB-19-202-79</strain>
    </source>
</reference>
<dbReference type="EMBL" id="CP102780">
    <property type="protein sequence ID" value="UVA81924.1"/>
    <property type="molecule type" value="Genomic_DNA"/>
</dbReference>
<accession>A0ABY5QMQ4</accession>
<gene>
    <name evidence="1" type="ORF">NTU39_13420</name>
</gene>
<protein>
    <submittedName>
        <fullName evidence="1">Uncharacterized protein</fullName>
    </submittedName>
</protein>
<keyword evidence="2" id="KW-1185">Reference proteome</keyword>